<evidence type="ECO:0000256" key="4">
    <source>
        <dbReference type="ARBA" id="ARBA00022989"/>
    </source>
</evidence>
<evidence type="ECO:0000256" key="6">
    <source>
        <dbReference type="PROSITE-ProRule" id="PRU00087"/>
    </source>
</evidence>
<dbReference type="Pfam" id="PF02010">
    <property type="entry name" value="REJ"/>
    <property type="match status" value="1"/>
</dbReference>
<evidence type="ECO:0000313" key="10">
    <source>
        <dbReference type="EMBL" id="KAJ4454751.1"/>
    </source>
</evidence>
<evidence type="ECO:0000256" key="1">
    <source>
        <dbReference type="ARBA" id="ARBA00004370"/>
    </source>
</evidence>
<gene>
    <name evidence="10" type="ORF">PAPYR_10479</name>
</gene>
<dbReference type="InterPro" id="IPR013783">
    <property type="entry name" value="Ig-like_fold"/>
</dbReference>
<name>A0ABQ8U5X0_9EUKA</name>
<comment type="subcellular location">
    <subcellularLocation>
        <location evidence="1">Membrane</location>
    </subcellularLocation>
</comment>
<evidence type="ECO:0000256" key="7">
    <source>
        <dbReference type="SAM" id="MobiDB-lite"/>
    </source>
</evidence>
<keyword evidence="2 8" id="KW-0812">Transmembrane</keyword>
<evidence type="ECO:0000259" key="9">
    <source>
        <dbReference type="Pfam" id="PF02010"/>
    </source>
</evidence>
<evidence type="ECO:0000313" key="11">
    <source>
        <dbReference type="Proteomes" id="UP001141327"/>
    </source>
</evidence>
<proteinExistence type="predicted"/>
<dbReference type="InterPro" id="IPR017868">
    <property type="entry name" value="Filamin/ABP280_repeat-like"/>
</dbReference>
<feature type="domain" description="PKD/REJ-like" evidence="9">
    <location>
        <begin position="2329"/>
        <end position="2678"/>
    </location>
</feature>
<dbReference type="Proteomes" id="UP001141327">
    <property type="component" value="Unassembled WGS sequence"/>
</dbReference>
<dbReference type="EMBL" id="JAPMOS010000136">
    <property type="protein sequence ID" value="KAJ4454751.1"/>
    <property type="molecule type" value="Genomic_DNA"/>
</dbReference>
<dbReference type="Gene3D" id="2.60.40.10">
    <property type="entry name" value="Immunoglobulins"/>
    <property type="match status" value="3"/>
</dbReference>
<evidence type="ECO:0000256" key="2">
    <source>
        <dbReference type="ARBA" id="ARBA00022692"/>
    </source>
</evidence>
<keyword evidence="5 8" id="KW-0472">Membrane</keyword>
<feature type="compositionally biased region" description="Low complexity" evidence="7">
    <location>
        <begin position="3419"/>
        <end position="3433"/>
    </location>
</feature>
<keyword evidence="11" id="KW-1185">Reference proteome</keyword>
<organism evidence="10 11">
    <name type="scientific">Paratrimastix pyriformis</name>
    <dbReference type="NCBI Taxonomy" id="342808"/>
    <lineage>
        <taxon>Eukaryota</taxon>
        <taxon>Metamonada</taxon>
        <taxon>Preaxostyla</taxon>
        <taxon>Paratrimastigidae</taxon>
        <taxon>Paratrimastix</taxon>
    </lineage>
</organism>
<dbReference type="PROSITE" id="PS50194">
    <property type="entry name" value="FILAMIN_REPEAT"/>
    <property type="match status" value="2"/>
</dbReference>
<comment type="caution">
    <text evidence="10">The sequence shown here is derived from an EMBL/GenBank/DDBJ whole genome shotgun (WGS) entry which is preliminary data.</text>
</comment>
<dbReference type="PANTHER" id="PTHR46730">
    <property type="entry name" value="POLYCYSTIN-1"/>
    <property type="match status" value="1"/>
</dbReference>
<protein>
    <recommendedName>
        <fullName evidence="9">PKD/REJ-like domain-containing protein</fullName>
    </recommendedName>
</protein>
<reference evidence="10" key="1">
    <citation type="journal article" date="2022" name="bioRxiv">
        <title>Genomics of Preaxostyla Flagellates Illuminates Evolutionary Transitions and the Path Towards Mitochondrial Loss.</title>
        <authorList>
            <person name="Novak L.V.F."/>
            <person name="Treitli S.C."/>
            <person name="Pyrih J."/>
            <person name="Halakuc P."/>
            <person name="Pipaliya S.V."/>
            <person name="Vacek V."/>
            <person name="Brzon O."/>
            <person name="Soukal P."/>
            <person name="Eme L."/>
            <person name="Dacks J.B."/>
            <person name="Karnkowska A."/>
            <person name="Elias M."/>
            <person name="Hampl V."/>
        </authorList>
    </citation>
    <scope>NUCLEOTIDE SEQUENCE</scope>
    <source>
        <strain evidence="10">RCP-MX</strain>
    </source>
</reference>
<keyword evidence="4 8" id="KW-1133">Transmembrane helix</keyword>
<dbReference type="InterPro" id="IPR002859">
    <property type="entry name" value="PKD/REJ-like"/>
</dbReference>
<evidence type="ECO:0000256" key="8">
    <source>
        <dbReference type="SAM" id="Phobius"/>
    </source>
</evidence>
<feature type="region of interest" description="Disordered" evidence="7">
    <location>
        <begin position="3190"/>
        <end position="3217"/>
    </location>
</feature>
<feature type="region of interest" description="Disordered" evidence="7">
    <location>
        <begin position="3416"/>
        <end position="3448"/>
    </location>
</feature>
<evidence type="ECO:0000256" key="3">
    <source>
        <dbReference type="ARBA" id="ARBA00022737"/>
    </source>
</evidence>
<feature type="transmembrane region" description="Helical" evidence="8">
    <location>
        <begin position="3646"/>
        <end position="3671"/>
    </location>
</feature>
<feature type="repeat" description="Filamin" evidence="6">
    <location>
        <begin position="1403"/>
        <end position="1448"/>
    </location>
</feature>
<keyword evidence="3" id="KW-0677">Repeat</keyword>
<feature type="repeat" description="Filamin" evidence="6">
    <location>
        <begin position="217"/>
        <end position="247"/>
    </location>
</feature>
<dbReference type="PANTHER" id="PTHR46730:SF1">
    <property type="entry name" value="PLAT DOMAIN-CONTAINING PROTEIN"/>
    <property type="match status" value="1"/>
</dbReference>
<accession>A0ABQ8U5X0</accession>
<sequence>MNYVSHFAEKREIISNIFFSPTHNFHSLFSLKGPRDHHHIQDAGFFFFRIPYFFRLPLLLKPWPAHLEALSTQFSQPAVVVGHVITIQYAGTPLSPTSPAWLVTQSTVDLNQTTVDAWPALDAIYPAGSIVTGLMVTLRDAAGAALGCTPTEAAKLTRGVDPRTLRSLQSCTLPELGSFSFPLPYPQQVSLSPSAAPTQLLHPAITATCVSNTSAVVKFTPTTAGPHTLRVLYNNVTFATAPSLLQVTAGPLAPAQTSVLAWPPALSPAGTTLSLALNLRDAYDNLLVGCPATMPTIGLVGPPAQLLALPACNATTGTTRVNFAVFLAGEYSLQFTVNDMLCPQSNVIRVVAGPVMANRSQVMAWPASPSPLGVNVTVVLVMRDMYSNPVPCASLALSNLALSLAPGPLAAAPQEVLCQANTTVHINFAAAAEGNHTITVLYAGAPFATRPGWLVTGAAAPGAFSSAMSYIKALVPMQPLAGETAVALFWERDENGLQITCTPTELAQLAAVLSPGPAYPLTRNATCGSDGSFVLPFATTPNGPHLLSITRAGVVVGNTTFVIVMPNTMNVAKTMVMTWPRQNATTGEMVTVAGMLGDNWGNPLPCDSARLSILMAELSLTLSPGPLTGTPFGPVCQEAYVALSFATAVAGVHTITLFASGTKFAQLTNWTVIPGSLDPSRSGLVSEASGPLPGTAGLPSAFLVRLADTLGNLISCTGRSPDELALLHLILTPAAPVNLSVTCSPADPQYYLMAVTPYRAGSYILTLGYGNVTMLVNGTGWTVAAGSPDAAHTAVVQWPSNSTAAVGDVATAHVQARDAWQNPIECSRLSATLLPSLFSVVLTPGPVRLGSVLISCDWATNASLFAVSWTSDTAGNHSVALTISASGAVVVNGTWPRWALSAGVISAAKSTVDQWPHATAYPAGTVASMLVTLRDATGNVLPCTAASEAERARISVALTPGPLTSLSVTCLLAQYVVAFTTANATNHSVAVYGGGLIATRPAGLMVVADAVSPVTSSLTLAPVSSQQTVTAGAAVTIGITPRDRFGNLIGCTAIGAASLGLFSAVLTPGPLVAALPYCIPGKSLLMFNLTVHAAAVHSLVMLYNQTALTSEVVLPGWTVVAGAPVASGSTVYSWPMYGIGAGGESSVQIQLADAFGNHIACTDPALAPTPGLIASPGPIVLGGTQCLNNMLLVLFSCLRAGTHTLQPTLAAAPVGSKLSLVVAPDFANASSSRVVSWSGIDGTHITRGLAANLTVELRDAYQNVVNCSAGAVAPTYLTATLVPGPLAPGGATWACAGVHFVLTVPTTAAGTHRVTAVLYGRQVTGNTTWTLRPGPLDISTLIVRAMPATASAGTEARMVLNATDSFGNPIRCSSADGLETEPRLGIYATSGALVKGWGVSCVGDDDFEMSFVPAKAGDHQLCVTYDGIVISTTCGAWHVTAGPILASATQFSSLTANASAGSGLAWAVLPQDAFGNLVPLCSLYPGKVSALFAGSLVHTTRNITLPVGLACNGTGIIIATANATLAGLYTTRLLFNGTLAVTGTVRVAAGPVVAAASGVEIWPTSGIAGQTMQFVVNPRDAYGNLLPCTASLAAGLLVQLLSAKTAVAGTGNGSCSADRLVADVSAVNQAGNYTVRVTLGGSPLAGSGLRTVTIVAGPVHPESIVVAQLPTTATGCETTQFAVTVPDQFGNPVGCTTALATLFGLSLTATTDGSVLAGLVSCTATGGAFQASFQPLAAGQFTLSLTYNGVTRASGPVAVASGTTGVCVPPPCDPTCHAGAQCVLQQCRCVAPLLGDGVSVCVSPATLALGPQEAALGGQRPFFAGSRSTVGFALVSEELPVVALVLVPQLWAGSLALSLSATTAGVTLSQETGVAHPTTGVLQAGLRLAGPASAVANLLAAIDVAFDDATEPFTTSLTCAVTVAATGQQLLSALSLHLCPGSPVVTARLSDTLSQITVTLAHPISLAATSAQPTTALCTALFTPATLGLLGTGARCLAVRTSLAEVPVAAAAGVCGSLAGTGAAGRMLIEVQLGTDAAVRPGDHDPFPFCGVAWSKNYGRCASHNFFDSMCVFKALTPTLFTHSRTLSRDTRRYAQSLSLLSGLAFLVPLATSAAPGTLIATPRYITTRANALALLAPVNPPAPVAAIVGPSQISLCAARASFDGSLSARVGSGGRALQYAWTMRLAGDPVTVNLLRNVAGVALDGPVVAVPTANLTAQTAYVLRLEVTNFLGVTASREVTFTAVVDTLPLATIRGVVAEDSPVVITRTVALQLAGQARHACPGLSQSALWFGWTQESQIGPVATVSPAQHSLAAVLPTAGRTSQGLNALARTPALNLPAGTLRAGAVYGFRLWVGYQAQQGANVSVGVLVNVTRSPLQTAIQGARTIGAEDTLTLDGTASRDPDSGDASGLTYEWRLSGASCFPSSLASTAGLWCPYEDLSRCRQSTLVLPTAARAPGDCLATLAVTKNGRAASAQASFRVQAGAPPPAVSLWSTTILPTVALPSSSSEDSTATQLAIPPSATPSFAGLATGGVITTYRWSQDSGPTIGWALALGCEAGEVEARLARRTLVLGAGTLTPGDYVMRLSATSAEGTIGSASIGFRVTGAPFGGSVGLDVTSGVPLSTQFTVKWDVENPTASICRAFMCFATATSWSAPTSADLPLRYRFLYAPSSSSSTSTSCTPDLTGLRRLTEVPAEEPSATFKLPAGSFCVGVEVLTRSGAAAVGWAAGGVAVALSADQMTSIGQNSTAFAEQLLSDTVASALALGETSTALQSLDMLAGVLNTVEGGGSAEAHQATRQLLMTTIEGTLGTAQASGGGTMPVEDRTRAVSAIAAVSARPEEMSLAAQQLAVGLVATTFAADANESTPRFDSDLTLTYFTSLDRLLAAGALASTTTAATGGAIGGGAGLAGAASPVVQAASGLVHRLARVRGLAMVPGSEPQAVTSDGNQTSLATQRLFPDQLASTTLRAPAIGGRPAGSFALPANLSLPTTTGTDPLVWTLITETQTVHDLAKFTLSRNATGTGQVNVTSTRNVTTASSVAGAMSLTLWEGVEGGELSVDGLPATSPITITMPLTLRPTDLPAGLILPANATALAAANLSMVPMFYNASTDRWEDGGCVMVDLRLVEGGGALVATFDCQHLTTYTVLGFIQVNVIDIPPDQLFAELSKNLVALIVPCVIGSFEMASPPPPQMGSASPRPAADQPPKDPGMNLDAFQGPLMPTQIIALQDVGHDEVIGPDQQQEMLLMPGVASPSPAPSPPTLVPSPRQQQEQVTVMMMQQQMPAGPSATTITLTAAPAPAAPRSTSPAPPPAWLAHPGSLPIAPAIPGVVYNNTASFDPKATGSNPGSPVPMIPKNPDVAGSIPAGSPIPMISLPPAVVVAISPAPGSANMSRAGSPVPDRIPLMMSSNSGAEVAMTTTTTTTASQQQQQQPSEKRDPVLGRSPRRNCAALGGTLRTVFAKMQHLDPDGAKGGGRALVLTALSLLGEDEAGDENDLELKRLKRTRGGRQASFWYKLWRKLRNGITEHQLVDVFMFRKYDLYSRPRRLTVLCLSVMLFFTITALFYTDGCDTEAELQQTAACGGYLWWQDILVGLPCRVMGWLFGHTRLRGLNIEPPEKTSRLARWLPCMRQVARFRMPWWTATFIWYPICWAGIVLGGYYSVLYALYFSATKTRGWLFSSGSSFLQDNFIQEPIILVATSLLTAAATQLL</sequence>
<evidence type="ECO:0000256" key="5">
    <source>
        <dbReference type="ARBA" id="ARBA00023136"/>
    </source>
</evidence>